<evidence type="ECO:0000256" key="1">
    <source>
        <dbReference type="ARBA" id="ARBA00006817"/>
    </source>
</evidence>
<comment type="similarity">
    <text evidence="1">Belongs to the AHA1 family.</text>
</comment>
<comment type="caution">
    <text evidence="3">The sequence shown here is derived from an EMBL/GenBank/DDBJ whole genome shotgun (WGS) entry which is preliminary data.</text>
</comment>
<dbReference type="AlphaFoldDB" id="A0A5C8P8A7"/>
<evidence type="ECO:0000259" key="2">
    <source>
        <dbReference type="Pfam" id="PF08327"/>
    </source>
</evidence>
<protein>
    <submittedName>
        <fullName evidence="3">ATPase</fullName>
    </submittedName>
</protein>
<dbReference type="OrthoDB" id="9800600at2"/>
<dbReference type="Proteomes" id="UP000321638">
    <property type="component" value="Unassembled WGS sequence"/>
</dbReference>
<proteinExistence type="inferred from homology"/>
<dbReference type="Gene3D" id="3.30.530.20">
    <property type="match status" value="1"/>
</dbReference>
<reference evidence="3 4" key="1">
    <citation type="submission" date="2019-06" db="EMBL/GenBank/DDBJ databases">
        <title>New taxonomy in bacterial strain CC-CFT640, isolated from vineyard.</title>
        <authorList>
            <person name="Lin S.-Y."/>
            <person name="Tsai C.-F."/>
            <person name="Young C.-C."/>
        </authorList>
    </citation>
    <scope>NUCLEOTIDE SEQUENCE [LARGE SCALE GENOMIC DNA]</scope>
    <source>
        <strain evidence="3 4">CC-CFT640</strain>
    </source>
</reference>
<dbReference type="InterPro" id="IPR013538">
    <property type="entry name" value="ASHA1/2-like_C"/>
</dbReference>
<dbReference type="InterPro" id="IPR023393">
    <property type="entry name" value="START-like_dom_sf"/>
</dbReference>
<dbReference type="SUPFAM" id="SSF55961">
    <property type="entry name" value="Bet v1-like"/>
    <property type="match status" value="1"/>
</dbReference>
<accession>A0A5C8P8A7</accession>
<feature type="domain" description="Activator of Hsp90 ATPase homologue 1/2-like C-terminal" evidence="2">
    <location>
        <begin position="2"/>
        <end position="121"/>
    </location>
</feature>
<evidence type="ECO:0000313" key="4">
    <source>
        <dbReference type="Proteomes" id="UP000321638"/>
    </source>
</evidence>
<dbReference type="Pfam" id="PF08327">
    <property type="entry name" value="AHSA1"/>
    <property type="match status" value="1"/>
</dbReference>
<evidence type="ECO:0000313" key="3">
    <source>
        <dbReference type="EMBL" id="TXL69573.1"/>
    </source>
</evidence>
<name>A0A5C8P8A7_9HYPH</name>
<dbReference type="EMBL" id="VDUZ01000078">
    <property type="protein sequence ID" value="TXL69573.1"/>
    <property type="molecule type" value="Genomic_DNA"/>
</dbReference>
<sequence>MAQWWPKGGTIGKAPHADVIIEPRPGGRWFERDAEGNETQWGHVLAWEPPSRLLLAWQISTAWRYDPSLVTEVELTFAPADGGTLVTLEHRHLERFGADAAAHAQRLGGGWPTRLAAFAHLADAMA</sequence>
<organism evidence="3 4">
    <name type="scientific">Vineibacter terrae</name>
    <dbReference type="NCBI Taxonomy" id="2586908"/>
    <lineage>
        <taxon>Bacteria</taxon>
        <taxon>Pseudomonadati</taxon>
        <taxon>Pseudomonadota</taxon>
        <taxon>Alphaproteobacteria</taxon>
        <taxon>Hyphomicrobiales</taxon>
        <taxon>Vineibacter</taxon>
    </lineage>
</organism>
<gene>
    <name evidence="3" type="ORF">FHP25_38400</name>
</gene>
<keyword evidence="4" id="KW-1185">Reference proteome</keyword>